<organism evidence="1 2">
    <name type="scientific">Acetobacter conturbans</name>
    <dbReference type="NCBI Taxonomy" id="1737472"/>
    <lineage>
        <taxon>Bacteria</taxon>
        <taxon>Pseudomonadati</taxon>
        <taxon>Pseudomonadota</taxon>
        <taxon>Alphaproteobacteria</taxon>
        <taxon>Acetobacterales</taxon>
        <taxon>Acetobacteraceae</taxon>
        <taxon>Acetobacter</taxon>
    </lineage>
</organism>
<dbReference type="Pfam" id="PF06258">
    <property type="entry name" value="Mito_fiss_Elm1"/>
    <property type="match status" value="1"/>
</dbReference>
<dbReference type="InterPro" id="IPR009367">
    <property type="entry name" value="Elm1-like"/>
</dbReference>
<evidence type="ECO:0000313" key="1">
    <source>
        <dbReference type="EMBL" id="NHN88176.1"/>
    </source>
</evidence>
<dbReference type="Proteomes" id="UP000631653">
    <property type="component" value="Unassembled WGS sequence"/>
</dbReference>
<dbReference type="EMBL" id="WOSY01000004">
    <property type="protein sequence ID" value="NHN88176.1"/>
    <property type="molecule type" value="Genomic_DNA"/>
</dbReference>
<name>A0ABX0K036_9PROT</name>
<proteinExistence type="predicted"/>
<evidence type="ECO:0008006" key="3">
    <source>
        <dbReference type="Google" id="ProtNLM"/>
    </source>
</evidence>
<evidence type="ECO:0000313" key="2">
    <source>
        <dbReference type="Proteomes" id="UP000631653"/>
    </source>
</evidence>
<protein>
    <recommendedName>
        <fullName evidence="3">Nucleoside-diphosphate sugar epimerase</fullName>
    </recommendedName>
</protein>
<comment type="caution">
    <text evidence="1">The sequence shown here is derived from an EMBL/GenBank/DDBJ whole genome shotgun (WGS) entry which is preliminary data.</text>
</comment>
<dbReference type="RefSeq" id="WP_173569455.1">
    <property type="nucleotide sequence ID" value="NZ_WOSY01000004.1"/>
</dbReference>
<gene>
    <name evidence="1" type="ORF">GOB81_05990</name>
</gene>
<sequence>MPSEGARQTSVWVLETGQPGGIGPAHALAGRLGCTFLRLKDAQLREEDWPLPGLILTAGVKAGLAGLSLRRKMQVPVVHCGMRGAATLAFSRLFDETVLSAFHPYETTNVHVIPVLGPLSVVSPELYERAGRLWQERLEHLPQPRIAVRLESGWNAVNEEVVTAGRQLEMALRTFGGSILIAVGASVPNEMVESFVNALGSCFKLVWRHGEPDDDPSLGFIACADAVIVYGSRISTLVEVAASSLPVFLGHVPGRLGAYGRFARSLIEQDNIRVFDSDFSPWPRKPLDEAGRVAFIIKRRFALLESI</sequence>
<keyword evidence="2" id="KW-1185">Reference proteome</keyword>
<accession>A0ABX0K036</accession>
<reference evidence="1 2" key="1">
    <citation type="journal article" date="2020" name="Int. J. Syst. Evol. Microbiol.">
        <title>Novel acetic acid bacteria from cider fermentations: Acetobacter conturbans sp. nov. and Acetobacter fallax sp. nov.</title>
        <authorList>
            <person name="Sombolestani A.S."/>
            <person name="Cleenwerck I."/>
            <person name="Cnockaert M."/>
            <person name="Borremans W."/>
            <person name="Wieme A.D."/>
            <person name="De Vuyst L."/>
            <person name="Vandamme P."/>
        </authorList>
    </citation>
    <scope>NUCLEOTIDE SEQUENCE [LARGE SCALE GENOMIC DNA]</scope>
    <source>
        <strain evidence="1 2">LMG 1627</strain>
    </source>
</reference>